<reference evidence="3" key="1">
    <citation type="journal article" date="2020" name="Stud. Mycol.">
        <title>101 Dothideomycetes genomes: a test case for predicting lifestyles and emergence of pathogens.</title>
        <authorList>
            <person name="Haridas S."/>
            <person name="Albert R."/>
            <person name="Binder M."/>
            <person name="Bloem J."/>
            <person name="Labutti K."/>
            <person name="Salamov A."/>
            <person name="Andreopoulos B."/>
            <person name="Baker S."/>
            <person name="Barry K."/>
            <person name="Bills G."/>
            <person name="Bluhm B."/>
            <person name="Cannon C."/>
            <person name="Castanera R."/>
            <person name="Culley D."/>
            <person name="Daum C."/>
            <person name="Ezra D."/>
            <person name="Gonzalez J."/>
            <person name="Henrissat B."/>
            <person name="Kuo A."/>
            <person name="Liang C."/>
            <person name="Lipzen A."/>
            <person name="Lutzoni F."/>
            <person name="Magnuson J."/>
            <person name="Mondo S."/>
            <person name="Nolan M."/>
            <person name="Ohm R."/>
            <person name="Pangilinan J."/>
            <person name="Park H.-J."/>
            <person name="Ramirez L."/>
            <person name="Alfaro M."/>
            <person name="Sun H."/>
            <person name="Tritt A."/>
            <person name="Yoshinaga Y."/>
            <person name="Zwiers L.-H."/>
            <person name="Turgeon B."/>
            <person name="Goodwin S."/>
            <person name="Spatafora J."/>
            <person name="Crous P."/>
            <person name="Grigoriev I."/>
        </authorList>
    </citation>
    <scope>NUCLEOTIDE SEQUENCE</scope>
    <source>
        <strain evidence="3">CBS 121739</strain>
    </source>
</reference>
<dbReference type="Proteomes" id="UP000799437">
    <property type="component" value="Unassembled WGS sequence"/>
</dbReference>
<protein>
    <recommendedName>
        <fullName evidence="2">Myb-like DNA-binding domain-containing protein</fullName>
    </recommendedName>
</protein>
<feature type="region of interest" description="Disordered" evidence="1">
    <location>
        <begin position="107"/>
        <end position="167"/>
    </location>
</feature>
<feature type="compositionally biased region" description="Low complexity" evidence="1">
    <location>
        <begin position="115"/>
        <end position="132"/>
    </location>
</feature>
<dbReference type="OrthoDB" id="3944408at2759"/>
<proteinExistence type="predicted"/>
<evidence type="ECO:0000259" key="2">
    <source>
        <dbReference type="Pfam" id="PF22980"/>
    </source>
</evidence>
<evidence type="ECO:0000256" key="1">
    <source>
        <dbReference type="SAM" id="MobiDB-lite"/>
    </source>
</evidence>
<dbReference type="RefSeq" id="XP_033597052.1">
    <property type="nucleotide sequence ID" value="XM_033745773.1"/>
</dbReference>
<evidence type="ECO:0000313" key="4">
    <source>
        <dbReference type="Proteomes" id="UP000799437"/>
    </source>
</evidence>
<dbReference type="Pfam" id="PF22980">
    <property type="entry name" value="Myb_DNA-bind_8"/>
    <property type="match status" value="2"/>
</dbReference>
<feature type="domain" description="Myb-like DNA-binding" evidence="2">
    <location>
        <begin position="7"/>
        <end position="51"/>
    </location>
</feature>
<keyword evidence="4" id="KW-1185">Reference proteome</keyword>
<organism evidence="3 4">
    <name type="scientific">Pseudovirgaria hyperparasitica</name>
    <dbReference type="NCBI Taxonomy" id="470096"/>
    <lineage>
        <taxon>Eukaryota</taxon>
        <taxon>Fungi</taxon>
        <taxon>Dikarya</taxon>
        <taxon>Ascomycota</taxon>
        <taxon>Pezizomycotina</taxon>
        <taxon>Dothideomycetes</taxon>
        <taxon>Dothideomycetes incertae sedis</taxon>
        <taxon>Acrospermales</taxon>
        <taxon>Acrospermaceae</taxon>
        <taxon>Pseudovirgaria</taxon>
    </lineage>
</organism>
<accession>A0A6A6W0K6</accession>
<feature type="compositionally biased region" description="Acidic residues" evidence="1">
    <location>
        <begin position="151"/>
        <end position="167"/>
    </location>
</feature>
<evidence type="ECO:0000313" key="3">
    <source>
        <dbReference type="EMBL" id="KAF2754601.1"/>
    </source>
</evidence>
<dbReference type="GeneID" id="54486827"/>
<dbReference type="EMBL" id="ML996580">
    <property type="protein sequence ID" value="KAF2754601.1"/>
    <property type="molecule type" value="Genomic_DNA"/>
</dbReference>
<feature type="domain" description="Myb-like DNA-binding" evidence="2">
    <location>
        <begin position="59"/>
        <end position="108"/>
    </location>
</feature>
<dbReference type="InterPro" id="IPR054505">
    <property type="entry name" value="Myb_DNA-bind_8"/>
</dbReference>
<gene>
    <name evidence="3" type="ORF">EJ05DRAFT_489289</name>
</gene>
<name>A0A6A6W0K6_9PEZI</name>
<feature type="region of interest" description="Disordered" evidence="1">
    <location>
        <begin position="193"/>
        <end position="227"/>
    </location>
</feature>
<sequence length="311" mass="34103">MAHSGVEQAKFLFLCQQHAVGHKIDYNEVGRILDLKPATANMRMTRLRARVEKGEDPSPENMEFLWTCLTANHDGQMPSFDWKVIGAKMNLKPATAAMRLTRLKAKMGWSKGSAPSTPVKSKSTKVKQSQSKTIAAQSQSKSKRNTKVEADDSTDVEGAADADDTDSADDIAVDVKNRLSATPSRAAKRKIMYAESDASEDKGSNSDVYQPESKKIKRKVSQGPNTEFFDNEHFNEMTLPVGTRSVSNMPTSIFGGPVEVTPLAYDSSVLPSSVLSTFEDANSMEQFDFAWPDMPVSNAFDYGNNGEDDAV</sequence>
<dbReference type="AlphaFoldDB" id="A0A6A6W0K6"/>